<dbReference type="InterPro" id="IPR013785">
    <property type="entry name" value="Aldolase_TIM"/>
</dbReference>
<proteinExistence type="predicted"/>
<evidence type="ECO:0008006" key="6">
    <source>
        <dbReference type="Google" id="ProtNLM"/>
    </source>
</evidence>
<dbReference type="PANTHER" id="PTHR32332:SF34">
    <property type="entry name" value="2-NITROPROPANE DIOXYGENASE FAMILY, PUTATIVE-RELATED"/>
    <property type="match status" value="1"/>
</dbReference>
<evidence type="ECO:0000256" key="1">
    <source>
        <dbReference type="ARBA" id="ARBA00022630"/>
    </source>
</evidence>
<dbReference type="PANTHER" id="PTHR32332">
    <property type="entry name" value="2-NITROPROPANE DIOXYGENASE"/>
    <property type="match status" value="1"/>
</dbReference>
<dbReference type="InterPro" id="IPR004136">
    <property type="entry name" value="NMO"/>
</dbReference>
<dbReference type="SUPFAM" id="SSF51412">
    <property type="entry name" value="Inosine monophosphate dehydrogenase (IMPDH)"/>
    <property type="match status" value="1"/>
</dbReference>
<organism evidence="4 5">
    <name type="scientific">Daldinia eschscholtzii</name>
    <dbReference type="NCBI Taxonomy" id="292717"/>
    <lineage>
        <taxon>Eukaryota</taxon>
        <taxon>Fungi</taxon>
        <taxon>Dikarya</taxon>
        <taxon>Ascomycota</taxon>
        <taxon>Pezizomycotina</taxon>
        <taxon>Sordariomycetes</taxon>
        <taxon>Xylariomycetidae</taxon>
        <taxon>Xylariales</taxon>
        <taxon>Hypoxylaceae</taxon>
        <taxon>Daldinia</taxon>
    </lineage>
</organism>
<evidence type="ECO:0000313" key="5">
    <source>
        <dbReference type="Proteomes" id="UP001369815"/>
    </source>
</evidence>
<accession>A0AAX6MAW9</accession>
<dbReference type="Gene3D" id="3.20.20.70">
    <property type="entry name" value="Aldolase class I"/>
    <property type="match status" value="1"/>
</dbReference>
<keyword evidence="2" id="KW-0288">FMN</keyword>
<comment type="caution">
    <text evidence="4">The sequence shown here is derived from an EMBL/GenBank/DDBJ whole genome shotgun (WGS) entry which is preliminary data.</text>
</comment>
<dbReference type="EMBL" id="JBANMG010000008">
    <property type="protein sequence ID" value="KAK6949789.1"/>
    <property type="molecule type" value="Genomic_DNA"/>
</dbReference>
<dbReference type="Pfam" id="PF03060">
    <property type="entry name" value="NMO"/>
    <property type="match status" value="1"/>
</dbReference>
<dbReference type="GO" id="GO:0018580">
    <property type="term" value="F:nitronate monooxygenase activity"/>
    <property type="evidence" value="ECO:0007669"/>
    <property type="project" value="InterPro"/>
</dbReference>
<reference evidence="4 5" key="1">
    <citation type="journal article" date="2024" name="Front Chem Biol">
        <title>Unveiling the potential of Daldinia eschscholtzii MFLUCC 19-0629 through bioactivity and bioinformatics studies for enhanced sustainable agriculture production.</title>
        <authorList>
            <person name="Brooks S."/>
            <person name="Weaver J.A."/>
            <person name="Klomchit A."/>
            <person name="Alharthi S.A."/>
            <person name="Onlamun T."/>
            <person name="Nurani R."/>
            <person name="Vong T.K."/>
            <person name="Alberti F."/>
            <person name="Greco C."/>
        </authorList>
    </citation>
    <scope>NUCLEOTIDE SEQUENCE [LARGE SCALE GENOMIC DNA]</scope>
    <source>
        <strain evidence="4">MFLUCC 19-0629</strain>
    </source>
</reference>
<evidence type="ECO:0000313" key="4">
    <source>
        <dbReference type="EMBL" id="KAK6949789.1"/>
    </source>
</evidence>
<keyword evidence="3" id="KW-0560">Oxidoreductase</keyword>
<gene>
    <name evidence="4" type="ORF">Daesc_008110</name>
</gene>
<dbReference type="CDD" id="cd04730">
    <property type="entry name" value="NPD_like"/>
    <property type="match status" value="1"/>
</dbReference>
<name>A0AAX6MAW9_9PEZI</name>
<dbReference type="AlphaFoldDB" id="A0AAX6MAW9"/>
<protein>
    <recommendedName>
        <fullName evidence="6">Nitronate monooxygenase domain-containing protein</fullName>
    </recommendedName>
</protein>
<dbReference type="Proteomes" id="UP001369815">
    <property type="component" value="Unassembled WGS sequence"/>
</dbReference>
<keyword evidence="1" id="KW-0285">Flavoprotein</keyword>
<keyword evidence="5" id="KW-1185">Reference proteome</keyword>
<sequence>MKSWFPTTASPLVVSAPMKGVANIKLAAEVTKAGGLGFIQSGRDFDPDSPTLKELDDQLSQAWQLLGLDASKNENSTLPIGVGVLTYMPSARHFGETVVPILKRHRPAAVWLFAPSPETPETHSNIVKEIKSRGSPWNPKIVVQVGTVAAAREAATYGADIIIAQGVDAGGHQWAQGAGIVSIVPEVVDLVRNEFPDREIAVWAAGGIGDGRGVAAALALGAEGAVLGTRYIVALESGAQDYKKKAIIATSDGGSNTVKSQLHDHVDGEMTWPEIYDGRAIVTPTYRDHVAGVPLEENQKRLSAAKKSGDVSRLVTWSGTGVGLIKKEQPAGEITKEVREQALKTIADLKSLL</sequence>
<evidence type="ECO:0000256" key="3">
    <source>
        <dbReference type="ARBA" id="ARBA00023002"/>
    </source>
</evidence>
<evidence type="ECO:0000256" key="2">
    <source>
        <dbReference type="ARBA" id="ARBA00022643"/>
    </source>
</evidence>